<evidence type="ECO:0000313" key="1">
    <source>
        <dbReference type="EMBL" id="CAG5083275.1"/>
    </source>
</evidence>
<keyword evidence="2" id="KW-1185">Reference proteome</keyword>
<dbReference type="EMBL" id="OU015584">
    <property type="protein sequence ID" value="CAG5083275.1"/>
    <property type="molecule type" value="Genomic_DNA"/>
</dbReference>
<dbReference type="Proteomes" id="UP000683507">
    <property type="component" value="Chromosome"/>
</dbReference>
<accession>A0A916JN94</accession>
<protein>
    <submittedName>
        <fullName evidence="1">Uncharacterized protein</fullName>
    </submittedName>
</protein>
<proteinExistence type="predicted"/>
<evidence type="ECO:0000313" key="2">
    <source>
        <dbReference type="Proteomes" id="UP000683507"/>
    </source>
</evidence>
<dbReference type="KEGG" id="ptan:CRYO30217_02146"/>
<organism evidence="1 2">
    <name type="scientific">Parvicella tangerina</name>
    <dbReference type="NCBI Taxonomy" id="2829795"/>
    <lineage>
        <taxon>Bacteria</taxon>
        <taxon>Pseudomonadati</taxon>
        <taxon>Bacteroidota</taxon>
        <taxon>Flavobacteriia</taxon>
        <taxon>Flavobacteriales</taxon>
        <taxon>Parvicellaceae</taxon>
        <taxon>Parvicella</taxon>
    </lineage>
</organism>
<reference evidence="1" key="1">
    <citation type="submission" date="2021-04" db="EMBL/GenBank/DDBJ databases">
        <authorList>
            <person name="Rodrigo-Torres L."/>
            <person name="Arahal R. D."/>
            <person name="Lucena T."/>
        </authorList>
    </citation>
    <scope>NUCLEOTIDE SEQUENCE</scope>
    <source>
        <strain evidence="1">AS29M-1</strain>
    </source>
</reference>
<gene>
    <name evidence="1" type="ORF">CRYO30217_02146</name>
</gene>
<sequence>MSKLRDILVSESGALAEIPGHRYRLYNVESDDYQVIRLFMNASGVVNSDRKGWTKNGTTIEEVTRMLLDYFEVQEYLYPSLKNTIIKNKLEEILAELCE</sequence>
<name>A0A916JN94_9FLAO</name>
<dbReference type="AlphaFoldDB" id="A0A916JN94"/>